<keyword evidence="3" id="KW-1185">Reference proteome</keyword>
<gene>
    <name evidence="2" type="ORF">NTJ_01297</name>
</gene>
<dbReference type="EMBL" id="AP028909">
    <property type="protein sequence ID" value="BES88490.1"/>
    <property type="molecule type" value="Genomic_DNA"/>
</dbReference>
<evidence type="ECO:0000256" key="1">
    <source>
        <dbReference type="SAM" id="MobiDB-lite"/>
    </source>
</evidence>
<protein>
    <submittedName>
        <fullName evidence="2">Uncharacterized protein</fullName>
    </submittedName>
</protein>
<proteinExistence type="predicted"/>
<organism evidence="2 3">
    <name type="scientific">Nesidiocoris tenuis</name>
    <dbReference type="NCBI Taxonomy" id="355587"/>
    <lineage>
        <taxon>Eukaryota</taxon>
        <taxon>Metazoa</taxon>
        <taxon>Ecdysozoa</taxon>
        <taxon>Arthropoda</taxon>
        <taxon>Hexapoda</taxon>
        <taxon>Insecta</taxon>
        <taxon>Pterygota</taxon>
        <taxon>Neoptera</taxon>
        <taxon>Paraneoptera</taxon>
        <taxon>Hemiptera</taxon>
        <taxon>Heteroptera</taxon>
        <taxon>Panheteroptera</taxon>
        <taxon>Cimicomorpha</taxon>
        <taxon>Miridae</taxon>
        <taxon>Dicyphina</taxon>
        <taxon>Nesidiocoris</taxon>
    </lineage>
</organism>
<reference evidence="2 3" key="1">
    <citation type="submission" date="2023-09" db="EMBL/GenBank/DDBJ databases">
        <title>Nesidiocoris tenuis whole genome shotgun sequence.</title>
        <authorList>
            <person name="Shibata T."/>
            <person name="Shimoda M."/>
            <person name="Kobayashi T."/>
            <person name="Uehara T."/>
        </authorList>
    </citation>
    <scope>NUCLEOTIDE SEQUENCE [LARGE SCALE GENOMIC DNA]</scope>
    <source>
        <strain evidence="2 3">Japan</strain>
    </source>
</reference>
<sequence>MGRAGGAGAADWHSRPLRANVEEAEARLRGIRRKSIKEAPVRKTKSNRGSLTGGRRRRRKEPLVGRPEEVAGAAEGLKSVFKHHQVDELMQRLRGADGRAAEGAI</sequence>
<evidence type="ECO:0000313" key="3">
    <source>
        <dbReference type="Proteomes" id="UP001307889"/>
    </source>
</evidence>
<feature type="region of interest" description="Disordered" evidence="1">
    <location>
        <begin position="29"/>
        <end position="72"/>
    </location>
</feature>
<name>A0ABN7A8H2_9HEMI</name>
<accession>A0ABN7A8H2</accession>
<dbReference type="Proteomes" id="UP001307889">
    <property type="component" value="Chromosome 1"/>
</dbReference>
<evidence type="ECO:0000313" key="2">
    <source>
        <dbReference type="EMBL" id="BES88490.1"/>
    </source>
</evidence>